<evidence type="ECO:0000313" key="1">
    <source>
        <dbReference type="EMBL" id="DAE21147.1"/>
    </source>
</evidence>
<organism evidence="1">
    <name type="scientific">Myoviridae sp. ctStS16</name>
    <dbReference type="NCBI Taxonomy" id="2826654"/>
    <lineage>
        <taxon>Viruses</taxon>
        <taxon>Duplodnaviria</taxon>
        <taxon>Heunggongvirae</taxon>
        <taxon>Uroviricota</taxon>
        <taxon>Caudoviricetes</taxon>
    </lineage>
</organism>
<proteinExistence type="predicted"/>
<reference evidence="1" key="1">
    <citation type="journal article" date="2021" name="Proc. Natl. Acad. Sci. U.S.A.">
        <title>A Catalog of Tens of Thousands of Viruses from Human Metagenomes Reveals Hidden Associations with Chronic Diseases.</title>
        <authorList>
            <person name="Tisza M.J."/>
            <person name="Buck C.B."/>
        </authorList>
    </citation>
    <scope>NUCLEOTIDE SEQUENCE</scope>
    <source>
        <strain evidence="1">CtStS16</strain>
    </source>
</reference>
<dbReference type="EMBL" id="BK015708">
    <property type="protein sequence ID" value="DAE21147.1"/>
    <property type="molecule type" value="Genomic_DNA"/>
</dbReference>
<protein>
    <submittedName>
        <fullName evidence="1">Secretion system protein</fullName>
    </submittedName>
</protein>
<name>A0A8S5QQQ4_9CAUD</name>
<accession>A0A8S5QQQ4</accession>
<sequence>MARSISEIKRTMTDAFMQDKAIREAYDLSKDKTRFADCFSAVSLENLLFYIVAACHYVLESIFEKFTQDVEQKISRAVVASIPWYFDKAKAFQYGDALVLNPRTFGYEYAKIDTSKQRVKYVAVRDRGASIEMLVSTEQKGKPTPLSDEVLTAFKHYINAIKIAGVVINVRTRKADELSIAVKVVVDPLKINRQGVDIATSEKVVEKAIENYLADIVYGGTFNKTKLVDAIQRVDGVVDVALGVCKYKAGDDFKEIAGNNYTAVGGSFVVVGLDKTIEYVV</sequence>